<dbReference type="SUPFAM" id="SSF55347">
    <property type="entry name" value="Glyceraldehyde-3-phosphate dehydrogenase-like, C-terminal domain"/>
    <property type="match status" value="1"/>
</dbReference>
<dbReference type="InterPro" id="IPR000683">
    <property type="entry name" value="Gfo/Idh/MocA-like_OxRdtase_N"/>
</dbReference>
<dbReference type="PANTHER" id="PTHR22604">
    <property type="entry name" value="OXIDOREDUCTASES"/>
    <property type="match status" value="1"/>
</dbReference>
<dbReference type="GO" id="GO:0016491">
    <property type="term" value="F:oxidoreductase activity"/>
    <property type="evidence" value="ECO:0007669"/>
    <property type="project" value="UniProtKB-KW"/>
</dbReference>
<dbReference type="OrthoDB" id="9774191at2"/>
<keyword evidence="2" id="KW-0560">Oxidoreductase</keyword>
<name>A0A0C5VVP9_9GAMM</name>
<dbReference type="Gene3D" id="3.40.50.720">
    <property type="entry name" value="NAD(P)-binding Rossmann-like Domain"/>
    <property type="match status" value="1"/>
</dbReference>
<comment type="similarity">
    <text evidence="1">Belongs to the Gfo/Idh/MocA family.</text>
</comment>
<dbReference type="Gene3D" id="3.30.360.10">
    <property type="entry name" value="Dihydrodipicolinate Reductase, domain 2"/>
    <property type="match status" value="1"/>
</dbReference>
<dbReference type="EMBL" id="CP007142">
    <property type="protein sequence ID" value="AJQ97383.1"/>
    <property type="molecule type" value="Genomic_DNA"/>
</dbReference>
<dbReference type="InterPro" id="IPR036291">
    <property type="entry name" value="NAD(P)-bd_dom_sf"/>
</dbReference>
<feature type="domain" description="Gfo/Idh/MocA-like oxidoreductase N-terminal" evidence="3">
    <location>
        <begin position="14"/>
        <end position="119"/>
    </location>
</feature>
<evidence type="ECO:0000313" key="6">
    <source>
        <dbReference type="Proteomes" id="UP000032266"/>
    </source>
</evidence>
<keyword evidence="6" id="KW-1185">Reference proteome</keyword>
<dbReference type="RefSeq" id="WP_044619138.1">
    <property type="nucleotide sequence ID" value="NZ_CP007142.1"/>
</dbReference>
<dbReference type="InterPro" id="IPR055170">
    <property type="entry name" value="GFO_IDH_MocA-like_dom"/>
</dbReference>
<dbReference type="GO" id="GO:0000166">
    <property type="term" value="F:nucleotide binding"/>
    <property type="evidence" value="ECO:0007669"/>
    <property type="project" value="InterPro"/>
</dbReference>
<dbReference type="Pfam" id="PF01408">
    <property type="entry name" value="GFO_IDH_MocA"/>
    <property type="match status" value="1"/>
</dbReference>
<dbReference type="Proteomes" id="UP000032266">
    <property type="component" value="Chromosome"/>
</dbReference>
<evidence type="ECO:0000256" key="2">
    <source>
        <dbReference type="ARBA" id="ARBA00023002"/>
    </source>
</evidence>
<feature type="domain" description="GFO/IDH/MocA-like oxidoreductase" evidence="4">
    <location>
        <begin position="140"/>
        <end position="254"/>
    </location>
</feature>
<dbReference type="SUPFAM" id="SSF51735">
    <property type="entry name" value="NAD(P)-binding Rossmann-fold domains"/>
    <property type="match status" value="1"/>
</dbReference>
<dbReference type="AlphaFoldDB" id="A0A0C5VVP9"/>
<reference evidence="5 6" key="1">
    <citation type="submission" date="2014-01" db="EMBL/GenBank/DDBJ databases">
        <title>Full genme sequencing of cellulolytic bacterium Gynuella sunshinyii YC6258T gen. nov., sp. nov.</title>
        <authorList>
            <person name="Khan H."/>
            <person name="Chung E.J."/>
            <person name="Chung Y.R."/>
        </authorList>
    </citation>
    <scope>NUCLEOTIDE SEQUENCE [LARGE SCALE GENOMIC DNA]</scope>
    <source>
        <strain evidence="5 6">YC6258</strain>
    </source>
</reference>
<gene>
    <name evidence="5" type="ORF">YC6258_05353</name>
</gene>
<evidence type="ECO:0000259" key="4">
    <source>
        <dbReference type="Pfam" id="PF22725"/>
    </source>
</evidence>
<evidence type="ECO:0000259" key="3">
    <source>
        <dbReference type="Pfam" id="PF01408"/>
    </source>
</evidence>
<proteinExistence type="inferred from homology"/>
<protein>
    <submittedName>
        <fullName evidence="5">Putative dehydrogenase-related protein</fullName>
    </submittedName>
</protein>
<dbReference type="KEGG" id="gsn:YC6258_05353"/>
<accession>A0A0C5VVP9</accession>
<evidence type="ECO:0000313" key="5">
    <source>
        <dbReference type="EMBL" id="AJQ97383.1"/>
    </source>
</evidence>
<sequence length="342" mass="38423">MNQPLNDSSIKKVKWGIIGTANIARNAIVPALQASPWCEIQAVASRNMDKSKDFAAEFYIPVAYDSYDEILDDPDVEAVYIPLPNHLHLQYALKAAQKGKHVLCEKPITMNAEEAKQLREVPDGIIVAEAFMVRHHPQWHKLRQLIRSGQYGQVRNMQAMFSISLDKPDDFRFKPEFGGGAIYDLGCYTTMSARYVFEQEPERVFCSVIRDPASQVDMTANAILDFGNGRRATFTVSMEMAASQRLQVICEQALIDLPAPYVPGTQHPAEIWVSETGDLTEMLMRPVEVDQVAQYENEVTNFAKAVRGEISQEYAVEDAIRQMQVIDALFASAATETWQSVL</sequence>
<dbReference type="HOGENOM" id="CLU_023194_5_0_6"/>
<dbReference type="PANTHER" id="PTHR22604:SF105">
    <property type="entry name" value="TRANS-1,2-DIHYDROBENZENE-1,2-DIOL DEHYDROGENASE"/>
    <property type="match status" value="1"/>
</dbReference>
<evidence type="ECO:0000256" key="1">
    <source>
        <dbReference type="ARBA" id="ARBA00010928"/>
    </source>
</evidence>
<organism evidence="5 6">
    <name type="scientific">Gynuella sunshinyii YC6258</name>
    <dbReference type="NCBI Taxonomy" id="1445510"/>
    <lineage>
        <taxon>Bacteria</taxon>
        <taxon>Pseudomonadati</taxon>
        <taxon>Pseudomonadota</taxon>
        <taxon>Gammaproteobacteria</taxon>
        <taxon>Oceanospirillales</taxon>
        <taxon>Saccharospirillaceae</taxon>
        <taxon>Gynuella</taxon>
    </lineage>
</organism>
<dbReference type="InterPro" id="IPR050984">
    <property type="entry name" value="Gfo/Idh/MocA_domain"/>
</dbReference>
<dbReference type="STRING" id="1445510.YC6258_05353"/>
<dbReference type="Pfam" id="PF22725">
    <property type="entry name" value="GFO_IDH_MocA_C3"/>
    <property type="match status" value="1"/>
</dbReference>